<feature type="transmembrane region" description="Helical" evidence="1">
    <location>
        <begin position="138"/>
        <end position="161"/>
    </location>
</feature>
<evidence type="ECO:0000313" key="3">
    <source>
        <dbReference type="Proteomes" id="UP000183769"/>
    </source>
</evidence>
<feature type="transmembrane region" description="Helical" evidence="1">
    <location>
        <begin position="106"/>
        <end position="126"/>
    </location>
</feature>
<keyword evidence="1" id="KW-1133">Transmembrane helix</keyword>
<dbReference type="AlphaFoldDB" id="A0A1I5MGB5"/>
<dbReference type="InterPro" id="IPR052348">
    <property type="entry name" value="Metallopeptidase_M50B"/>
</dbReference>
<keyword evidence="3" id="KW-1185">Reference proteome</keyword>
<sequence length="230" mass="23840">MSAPDGGRGGAGGGRFEPEPSLRFSAQEIQDLLIAWLALGVAFAIFFAGGGQRAIALVTGSPTTFAVALVVSLLTAGVGFLLHELGHKVMAVRYDNVAAFRAEYNMLFLAIMSAFLGFIFAAPGAVHHRGRLTARQHGLIALAGPAVNLALAAVFVPLWIAGVALGVDPLELLGGRGLAVNLFLAAFNMIPIGALDGKTIVGWSKAVWAAVFLPSIAVTVYVVFVLGIGF</sequence>
<feature type="transmembrane region" description="Helical" evidence="1">
    <location>
        <begin position="33"/>
        <end position="51"/>
    </location>
</feature>
<gene>
    <name evidence="2" type="ORF">SAMN05216277_101258</name>
</gene>
<accession>A0A1I5MGB5</accession>
<dbReference type="PANTHER" id="PTHR35864:SF1">
    <property type="entry name" value="ZINC METALLOPROTEASE YWHC-RELATED"/>
    <property type="match status" value="1"/>
</dbReference>
<evidence type="ECO:0000256" key="1">
    <source>
        <dbReference type="SAM" id="Phobius"/>
    </source>
</evidence>
<organism evidence="2 3">
    <name type="scientific">Halolamina pelagica</name>
    <dbReference type="NCBI Taxonomy" id="699431"/>
    <lineage>
        <taxon>Archaea</taxon>
        <taxon>Methanobacteriati</taxon>
        <taxon>Methanobacteriota</taxon>
        <taxon>Stenosarchaea group</taxon>
        <taxon>Halobacteria</taxon>
        <taxon>Halobacteriales</taxon>
        <taxon>Haloferacaceae</taxon>
    </lineage>
</organism>
<evidence type="ECO:0000313" key="2">
    <source>
        <dbReference type="EMBL" id="SFP08634.1"/>
    </source>
</evidence>
<name>A0A1I5MGB5_9EURY</name>
<feature type="transmembrane region" description="Helical" evidence="1">
    <location>
        <begin position="173"/>
        <end position="195"/>
    </location>
</feature>
<dbReference type="PANTHER" id="PTHR35864">
    <property type="entry name" value="ZINC METALLOPROTEASE MJ0611-RELATED"/>
    <property type="match status" value="1"/>
</dbReference>
<dbReference type="EMBL" id="FOXI01000001">
    <property type="protein sequence ID" value="SFP08634.1"/>
    <property type="molecule type" value="Genomic_DNA"/>
</dbReference>
<proteinExistence type="predicted"/>
<keyword evidence="1" id="KW-0812">Transmembrane</keyword>
<evidence type="ECO:0008006" key="4">
    <source>
        <dbReference type="Google" id="ProtNLM"/>
    </source>
</evidence>
<protein>
    <recommendedName>
        <fullName evidence="4">Zn-dependent protease (Includes SpoIVFB)</fullName>
    </recommendedName>
</protein>
<dbReference type="Proteomes" id="UP000183769">
    <property type="component" value="Unassembled WGS sequence"/>
</dbReference>
<feature type="transmembrane region" description="Helical" evidence="1">
    <location>
        <begin position="63"/>
        <end position="86"/>
    </location>
</feature>
<reference evidence="3" key="1">
    <citation type="submission" date="2016-10" db="EMBL/GenBank/DDBJ databases">
        <authorList>
            <person name="Varghese N."/>
            <person name="Submissions S."/>
        </authorList>
    </citation>
    <scope>NUCLEOTIDE SEQUENCE [LARGE SCALE GENOMIC DNA]</scope>
    <source>
        <strain evidence="3">CGMCC 1.10329</strain>
    </source>
</reference>
<keyword evidence="1" id="KW-0472">Membrane</keyword>
<feature type="transmembrane region" description="Helical" evidence="1">
    <location>
        <begin position="207"/>
        <end position="228"/>
    </location>
</feature>
<dbReference type="OrthoDB" id="86131at2157"/>